<dbReference type="Proteomes" id="UP001059209">
    <property type="component" value="Chromosome"/>
</dbReference>
<protein>
    <recommendedName>
        <fullName evidence="3">Lipocalin-like domain-containing protein</fullName>
    </recommendedName>
</protein>
<proteinExistence type="predicted"/>
<dbReference type="EMBL" id="CP104205">
    <property type="protein sequence ID" value="UWX56008.1"/>
    <property type="molecule type" value="Genomic_DNA"/>
</dbReference>
<evidence type="ECO:0000313" key="1">
    <source>
        <dbReference type="EMBL" id="UWX56008.1"/>
    </source>
</evidence>
<evidence type="ECO:0008006" key="3">
    <source>
        <dbReference type="Google" id="ProtNLM"/>
    </source>
</evidence>
<dbReference type="RefSeq" id="WP_260574522.1">
    <property type="nucleotide sequence ID" value="NZ_CP104205.1"/>
</dbReference>
<sequence>MQRLLVFVLLFVVSCGNHVSSEDLKYLNGYWEIENVEFTDGSQKEYPMNTVVDYIEIKELKGFRKKVAPRFDGTFETSDDAETFTIQEENGLYYLKYKNPLSEWEERLVSLTEDTFTVKNPDGITYHFRRFEPIKLD</sequence>
<gene>
    <name evidence="1" type="ORF">NYZ99_06695</name>
</gene>
<reference evidence="1" key="1">
    <citation type="submission" date="2022-09" db="EMBL/GenBank/DDBJ databases">
        <title>Maribacter litopenaei sp. nov., isolated from the intestinal tract of the Pacific White Shrimp, Litopenaeus vannamei.</title>
        <authorList>
            <person name="Kim S.Y."/>
            <person name="Hwang C.Y."/>
        </authorList>
    </citation>
    <scope>NUCLEOTIDE SEQUENCE</scope>
    <source>
        <strain evidence="1">HL-LV01</strain>
    </source>
</reference>
<keyword evidence="2" id="KW-1185">Reference proteome</keyword>
<organism evidence="1 2">
    <name type="scientific">Maribacter litopenaei</name>
    <dbReference type="NCBI Taxonomy" id="2976127"/>
    <lineage>
        <taxon>Bacteria</taxon>
        <taxon>Pseudomonadati</taxon>
        <taxon>Bacteroidota</taxon>
        <taxon>Flavobacteriia</taxon>
        <taxon>Flavobacteriales</taxon>
        <taxon>Flavobacteriaceae</taxon>
        <taxon>Maribacter</taxon>
    </lineage>
</organism>
<dbReference type="PROSITE" id="PS51257">
    <property type="entry name" value="PROKAR_LIPOPROTEIN"/>
    <property type="match status" value="1"/>
</dbReference>
<evidence type="ECO:0000313" key="2">
    <source>
        <dbReference type="Proteomes" id="UP001059209"/>
    </source>
</evidence>
<name>A0ABY5YAD2_9FLAO</name>
<accession>A0ABY5YAD2</accession>